<keyword evidence="2" id="KW-0444">Lipid biosynthesis</keyword>
<dbReference type="Proteomes" id="UP000887577">
    <property type="component" value="Unplaced"/>
</dbReference>
<keyword evidence="5" id="KW-0275">Fatty acid biosynthesis</keyword>
<keyword evidence="4" id="KW-0443">Lipid metabolism</keyword>
<reference evidence="7" key="1">
    <citation type="submission" date="2022-11" db="UniProtKB">
        <authorList>
            <consortium name="WormBaseParasite"/>
        </authorList>
    </citation>
    <scope>IDENTIFICATION</scope>
</reference>
<dbReference type="PANTHER" id="PTHR43091:SF1">
    <property type="entry name" value="BETA-KETOACYL-[ACYL-CARRIER-PROTEIN] SYNTHASE III, CHLOROPLASTIC"/>
    <property type="match status" value="1"/>
</dbReference>
<evidence type="ECO:0000256" key="5">
    <source>
        <dbReference type="ARBA" id="ARBA00023160"/>
    </source>
</evidence>
<evidence type="ECO:0000313" key="6">
    <source>
        <dbReference type="Proteomes" id="UP000887577"/>
    </source>
</evidence>
<name>A0A914YQF0_9BILA</name>
<dbReference type="Gene3D" id="3.40.47.10">
    <property type="match status" value="1"/>
</dbReference>
<dbReference type="AlphaFoldDB" id="A0A914YQF0"/>
<dbReference type="SUPFAM" id="SSF53901">
    <property type="entry name" value="Thiolase-like"/>
    <property type="match status" value="1"/>
</dbReference>
<comment type="similarity">
    <text evidence="1">Belongs to the thiolase-like superfamily. FabH family.</text>
</comment>
<dbReference type="GO" id="GO:0006633">
    <property type="term" value="P:fatty acid biosynthetic process"/>
    <property type="evidence" value="ECO:0007669"/>
    <property type="project" value="UniProtKB-KW"/>
</dbReference>
<evidence type="ECO:0000256" key="2">
    <source>
        <dbReference type="ARBA" id="ARBA00022516"/>
    </source>
</evidence>
<proteinExistence type="inferred from homology"/>
<dbReference type="WBParaSite" id="PSU_v2.g21271.t1">
    <property type="protein sequence ID" value="PSU_v2.g21271.t1"/>
    <property type="gene ID" value="PSU_v2.g21271"/>
</dbReference>
<accession>A0A914YQF0</accession>
<protein>
    <submittedName>
        <fullName evidence="7">3-oxoacyl-ACP synthase</fullName>
    </submittedName>
</protein>
<dbReference type="GO" id="GO:0016746">
    <property type="term" value="F:acyltransferase activity"/>
    <property type="evidence" value="ECO:0007669"/>
    <property type="project" value="InterPro"/>
</dbReference>
<dbReference type="PANTHER" id="PTHR43091">
    <property type="entry name" value="3-OXOACYL-[ACYL-CARRIER-PROTEIN] SYNTHASE"/>
    <property type="match status" value="1"/>
</dbReference>
<evidence type="ECO:0000256" key="4">
    <source>
        <dbReference type="ARBA" id="ARBA00023098"/>
    </source>
</evidence>
<evidence type="ECO:0000256" key="1">
    <source>
        <dbReference type="ARBA" id="ARBA00008642"/>
    </source>
</evidence>
<sequence length="68" mass="7326">MVETSDEWIQSRTGIRERHIAAEGETTSDLGYNAALRALEAAGIDASQLDMIVVGTTTPDLISRPPRA</sequence>
<keyword evidence="6" id="KW-1185">Reference proteome</keyword>
<evidence type="ECO:0000256" key="3">
    <source>
        <dbReference type="ARBA" id="ARBA00022832"/>
    </source>
</evidence>
<dbReference type="InterPro" id="IPR016039">
    <property type="entry name" value="Thiolase-like"/>
</dbReference>
<organism evidence="6 7">
    <name type="scientific">Panagrolaimus superbus</name>
    <dbReference type="NCBI Taxonomy" id="310955"/>
    <lineage>
        <taxon>Eukaryota</taxon>
        <taxon>Metazoa</taxon>
        <taxon>Ecdysozoa</taxon>
        <taxon>Nematoda</taxon>
        <taxon>Chromadorea</taxon>
        <taxon>Rhabditida</taxon>
        <taxon>Tylenchina</taxon>
        <taxon>Panagrolaimomorpha</taxon>
        <taxon>Panagrolaimoidea</taxon>
        <taxon>Panagrolaimidae</taxon>
        <taxon>Panagrolaimus</taxon>
    </lineage>
</organism>
<keyword evidence="3" id="KW-0276">Fatty acid metabolism</keyword>
<evidence type="ECO:0000313" key="7">
    <source>
        <dbReference type="WBParaSite" id="PSU_v2.g21271.t1"/>
    </source>
</evidence>